<evidence type="ECO:0000313" key="2">
    <source>
        <dbReference type="Proteomes" id="UP001295684"/>
    </source>
</evidence>
<dbReference type="Proteomes" id="UP001295684">
    <property type="component" value="Unassembled WGS sequence"/>
</dbReference>
<organism evidence="1 2">
    <name type="scientific">Euplotes crassus</name>
    <dbReference type="NCBI Taxonomy" id="5936"/>
    <lineage>
        <taxon>Eukaryota</taxon>
        <taxon>Sar</taxon>
        <taxon>Alveolata</taxon>
        <taxon>Ciliophora</taxon>
        <taxon>Intramacronucleata</taxon>
        <taxon>Spirotrichea</taxon>
        <taxon>Hypotrichia</taxon>
        <taxon>Euplotida</taxon>
        <taxon>Euplotidae</taxon>
        <taxon>Moneuplotes</taxon>
    </lineage>
</organism>
<keyword evidence="2" id="KW-1185">Reference proteome</keyword>
<dbReference type="AlphaFoldDB" id="A0AAD2D6Y2"/>
<gene>
    <name evidence="1" type="ORF">ECRASSUSDP1_LOCUS23537</name>
</gene>
<dbReference type="EMBL" id="CAMPGE010024213">
    <property type="protein sequence ID" value="CAI2382070.1"/>
    <property type="molecule type" value="Genomic_DNA"/>
</dbReference>
<sequence length="61" mass="7005">MILSNDQFSHFVVAGLSLEHIKLHYCLVNKGQLKCKLKGRSSLIKITITFEDDSNIIRKYP</sequence>
<protein>
    <submittedName>
        <fullName evidence="1">Uncharacterized protein</fullName>
    </submittedName>
</protein>
<evidence type="ECO:0000313" key="1">
    <source>
        <dbReference type="EMBL" id="CAI2382070.1"/>
    </source>
</evidence>
<name>A0AAD2D6Y2_EUPCR</name>
<comment type="caution">
    <text evidence="1">The sequence shown here is derived from an EMBL/GenBank/DDBJ whole genome shotgun (WGS) entry which is preliminary data.</text>
</comment>
<accession>A0AAD2D6Y2</accession>
<reference evidence="1" key="1">
    <citation type="submission" date="2023-07" db="EMBL/GenBank/DDBJ databases">
        <authorList>
            <consortium name="AG Swart"/>
            <person name="Singh M."/>
            <person name="Singh A."/>
            <person name="Seah K."/>
            <person name="Emmerich C."/>
        </authorList>
    </citation>
    <scope>NUCLEOTIDE SEQUENCE</scope>
    <source>
        <strain evidence="1">DP1</strain>
    </source>
</reference>
<proteinExistence type="predicted"/>